<evidence type="ECO:0008006" key="3">
    <source>
        <dbReference type="Google" id="ProtNLM"/>
    </source>
</evidence>
<dbReference type="InterPro" id="IPR036770">
    <property type="entry name" value="Ankyrin_rpt-contain_sf"/>
</dbReference>
<dbReference type="Proteomes" id="UP000037460">
    <property type="component" value="Unassembled WGS sequence"/>
</dbReference>
<organism evidence="1 2">
    <name type="scientific">Chrysochromulina tobinii</name>
    <dbReference type="NCBI Taxonomy" id="1460289"/>
    <lineage>
        <taxon>Eukaryota</taxon>
        <taxon>Haptista</taxon>
        <taxon>Haptophyta</taxon>
        <taxon>Prymnesiophyceae</taxon>
        <taxon>Prymnesiales</taxon>
        <taxon>Chrysochromulinaceae</taxon>
        <taxon>Chrysochromulina</taxon>
    </lineage>
</organism>
<evidence type="ECO:0000313" key="2">
    <source>
        <dbReference type="Proteomes" id="UP000037460"/>
    </source>
</evidence>
<dbReference type="SUPFAM" id="SSF140860">
    <property type="entry name" value="Pseudo ankyrin repeat-like"/>
    <property type="match status" value="1"/>
</dbReference>
<dbReference type="Gene3D" id="1.25.40.20">
    <property type="entry name" value="Ankyrin repeat-containing domain"/>
    <property type="match status" value="1"/>
</dbReference>
<proteinExistence type="predicted"/>
<dbReference type="AlphaFoldDB" id="A0A0M0K342"/>
<evidence type="ECO:0000313" key="1">
    <source>
        <dbReference type="EMBL" id="KOO33234.1"/>
    </source>
</evidence>
<dbReference type="PANTHER" id="PTHR46586:SF3">
    <property type="entry name" value="ANKYRIN REPEAT-CONTAINING PROTEIN"/>
    <property type="match status" value="1"/>
</dbReference>
<comment type="caution">
    <text evidence="1">The sequence shown here is derived from an EMBL/GenBank/DDBJ whole genome shotgun (WGS) entry which is preliminary data.</text>
</comment>
<dbReference type="InterPro" id="IPR052050">
    <property type="entry name" value="SecEffector_AnkRepeat"/>
</dbReference>
<reference evidence="2" key="1">
    <citation type="journal article" date="2015" name="PLoS Genet.">
        <title>Genome Sequence and Transcriptome Analyses of Chrysochromulina tobin: Metabolic Tools for Enhanced Algal Fitness in the Prominent Order Prymnesiales (Haptophyceae).</title>
        <authorList>
            <person name="Hovde B.T."/>
            <person name="Deodato C.R."/>
            <person name="Hunsperger H.M."/>
            <person name="Ryken S.A."/>
            <person name="Yost W."/>
            <person name="Jha R.K."/>
            <person name="Patterson J."/>
            <person name="Monnat R.J. Jr."/>
            <person name="Barlow S.B."/>
            <person name="Starkenburg S.R."/>
            <person name="Cattolico R.A."/>
        </authorList>
    </citation>
    <scope>NUCLEOTIDE SEQUENCE</scope>
    <source>
        <strain evidence="2">CCMP291</strain>
    </source>
</reference>
<sequence>MGDRVPMNESQALTPIAENKRWTMPVCQFAPHNPVSTGIAYGQHPPRDEPVLSLMINEFRGFISTTALSRDESAAMLALINPIVASLQARVQREPPEIVAPSPFRLLEGKQELVESIVGQLCAADAMCAALSCRTLRDAVFHHTPLLGGPRTFASGVASSKRFCHEALHPLGWTMSVARLRLARDLGGFPLDDAKYMHSSATHRVCSCAARHGSVSTLEEAYRLGYRLDVSAYEEAARAGHLHVLEWLRALEKVKGGPKANAKRLAWDESVTAAAADGGSLEVLRWLRYRKCPWDATTCIAAARRGYLPVLQWARKNHCAWDDGVTLAAVAGPEPNQVDQTGRGGDATLFFWCVERGCRIEPEPSLLEVLASAG</sequence>
<protein>
    <recommendedName>
        <fullName evidence="3">Ankyrin repeat protein</fullName>
    </recommendedName>
</protein>
<dbReference type="EMBL" id="JWZX01001569">
    <property type="protein sequence ID" value="KOO33234.1"/>
    <property type="molecule type" value="Genomic_DNA"/>
</dbReference>
<keyword evidence="2" id="KW-1185">Reference proteome</keyword>
<name>A0A0M0K342_9EUKA</name>
<gene>
    <name evidence="1" type="ORF">Ctob_007460</name>
</gene>
<dbReference type="OrthoDB" id="75611at2759"/>
<dbReference type="PANTHER" id="PTHR46586">
    <property type="entry name" value="ANKYRIN REPEAT-CONTAINING PROTEIN"/>
    <property type="match status" value="1"/>
</dbReference>
<accession>A0A0M0K342</accession>